<dbReference type="AlphaFoldDB" id="A0A060RLQ8"/>
<proteinExistence type="predicted"/>
<dbReference type="Proteomes" id="UP000027584">
    <property type="component" value="Unassembled WGS sequence"/>
</dbReference>
<evidence type="ECO:0000313" key="4">
    <source>
        <dbReference type="Proteomes" id="UP000182764"/>
    </source>
</evidence>
<name>A0A060RLQ8_9STRE</name>
<dbReference type="EMBL" id="FOBM01000005">
    <property type="protein sequence ID" value="SEM19968.1"/>
    <property type="molecule type" value="Genomic_DNA"/>
</dbReference>
<protein>
    <submittedName>
        <fullName evidence="1">Uncharacterized protein</fullName>
    </submittedName>
</protein>
<reference evidence="1 3" key="2">
    <citation type="submission" date="2014-05" db="EMBL/GenBank/DDBJ databases">
        <title>Genome sequence of Streptococcus gallolyticus.</title>
        <authorList>
            <person name="Del Campo R."/>
        </authorList>
    </citation>
    <scope>NUCLEOTIDE SEQUENCE [LARGE SCALE GENOMIC DNA]</scope>
    <source>
        <strain evidence="1 3">LMG17956</strain>
    </source>
</reference>
<reference evidence="1 3" key="1">
    <citation type="submission" date="2014-02" db="EMBL/GenBank/DDBJ databases">
        <authorList>
            <person name="Manrique M."/>
        </authorList>
    </citation>
    <scope>NUCLEOTIDE SEQUENCE [LARGE SCALE GENOMIC DNA]</scope>
    <source>
        <strain evidence="1 3">LMG17956</strain>
    </source>
</reference>
<dbReference type="SUPFAM" id="SSF74788">
    <property type="entry name" value="Cullin repeat-like"/>
    <property type="match status" value="1"/>
</dbReference>
<dbReference type="RefSeq" id="WP_013643563.1">
    <property type="nucleotide sequence ID" value="NZ_FNUH01000005.1"/>
</dbReference>
<dbReference type="Proteomes" id="UP000182764">
    <property type="component" value="Unassembled WGS sequence"/>
</dbReference>
<evidence type="ECO:0000313" key="2">
    <source>
        <dbReference type="EMBL" id="SEM19968.1"/>
    </source>
</evidence>
<dbReference type="EMBL" id="CCBC010000215">
    <property type="protein sequence ID" value="CDO19071.1"/>
    <property type="molecule type" value="Genomic_DNA"/>
</dbReference>
<organism evidence="1 3">
    <name type="scientific">Streptococcus gallolyticus</name>
    <dbReference type="NCBI Taxonomy" id="315405"/>
    <lineage>
        <taxon>Bacteria</taxon>
        <taxon>Bacillati</taxon>
        <taxon>Bacillota</taxon>
        <taxon>Bacilli</taxon>
        <taxon>Lactobacillales</taxon>
        <taxon>Streptococcaceae</taxon>
        <taxon>Streptococcus</taxon>
    </lineage>
</organism>
<reference evidence="2 4" key="3">
    <citation type="submission" date="2016-10" db="EMBL/GenBank/DDBJ databases">
        <authorList>
            <person name="de Groot N.N."/>
        </authorList>
    </citation>
    <scope>NUCLEOTIDE SEQUENCE [LARGE SCALE GENOMIC DNA]</scope>
    <source>
        <strain evidence="2 4">VTM1R29</strain>
    </source>
</reference>
<sequence length="99" mass="11560">MAVTQEEKQTEVKKLKKVVHEMGDNLTNNNFEEAFQLANELKTILEGDIIQELSLKEANELNIEEIKTQLKRYWYNNRQMRMFAGGLRKNGSTLMDLVN</sequence>
<evidence type="ECO:0000313" key="3">
    <source>
        <dbReference type="Proteomes" id="UP000027584"/>
    </source>
</evidence>
<dbReference type="InterPro" id="IPR016159">
    <property type="entry name" value="Cullin_repeat-like_dom_sf"/>
</dbReference>
<evidence type="ECO:0000313" key="1">
    <source>
        <dbReference type="EMBL" id="CDO19071.1"/>
    </source>
</evidence>
<accession>A0A060RLQ8</accession>
<gene>
    <name evidence="1" type="ORF">BN963_SGAL_02279</name>
    <name evidence="2" type="ORF">SAMN04487839_10585</name>
</gene>